<dbReference type="Proteomes" id="UP000805193">
    <property type="component" value="Unassembled WGS sequence"/>
</dbReference>
<evidence type="ECO:0000313" key="2">
    <source>
        <dbReference type="Proteomes" id="UP000805193"/>
    </source>
</evidence>
<reference evidence="1 2" key="1">
    <citation type="journal article" date="2020" name="Cell">
        <title>Large-Scale Comparative Analyses of Tick Genomes Elucidate Their Genetic Diversity and Vector Capacities.</title>
        <authorList>
            <consortium name="Tick Genome and Microbiome Consortium (TIGMIC)"/>
            <person name="Jia N."/>
            <person name="Wang J."/>
            <person name="Shi W."/>
            <person name="Du L."/>
            <person name="Sun Y."/>
            <person name="Zhan W."/>
            <person name="Jiang J.F."/>
            <person name="Wang Q."/>
            <person name="Zhang B."/>
            <person name="Ji P."/>
            <person name="Bell-Sakyi L."/>
            <person name="Cui X.M."/>
            <person name="Yuan T.T."/>
            <person name="Jiang B.G."/>
            <person name="Yang W.F."/>
            <person name="Lam T.T."/>
            <person name="Chang Q.C."/>
            <person name="Ding S.J."/>
            <person name="Wang X.J."/>
            <person name="Zhu J.G."/>
            <person name="Ruan X.D."/>
            <person name="Zhao L."/>
            <person name="Wei J.T."/>
            <person name="Ye R.Z."/>
            <person name="Que T.C."/>
            <person name="Du C.H."/>
            <person name="Zhou Y.H."/>
            <person name="Cheng J.X."/>
            <person name="Dai P.F."/>
            <person name="Guo W.B."/>
            <person name="Han X.H."/>
            <person name="Huang E.J."/>
            <person name="Li L.F."/>
            <person name="Wei W."/>
            <person name="Gao Y.C."/>
            <person name="Liu J.Z."/>
            <person name="Shao H.Z."/>
            <person name="Wang X."/>
            <person name="Wang C.C."/>
            <person name="Yang T.C."/>
            <person name="Huo Q.B."/>
            <person name="Li W."/>
            <person name="Chen H.Y."/>
            <person name="Chen S.E."/>
            <person name="Zhou L.G."/>
            <person name="Ni X.B."/>
            <person name="Tian J.H."/>
            <person name="Sheng Y."/>
            <person name="Liu T."/>
            <person name="Pan Y.S."/>
            <person name="Xia L.Y."/>
            <person name="Li J."/>
            <person name="Zhao F."/>
            <person name="Cao W.C."/>
        </authorList>
    </citation>
    <scope>NUCLEOTIDE SEQUENCE [LARGE SCALE GENOMIC DNA]</scope>
    <source>
        <strain evidence="1">Iper-2018</strain>
    </source>
</reference>
<protein>
    <submittedName>
        <fullName evidence="1">Uncharacterized protein</fullName>
    </submittedName>
</protein>
<proteinExistence type="predicted"/>
<accession>A0AC60Q2R6</accession>
<sequence>MNPNVVTAECNSSDSASSRESGAASPSTPRRLYKKHKSGDVLNRVARQLIMNAYVQMRHEPPAKPGQPGLTVEESCIKVSKLLGVGVRTVLEIRKQAKETEGQVVTPSRKRPASEGERRRKVRYGDFTLCALRSCVHRFFRRNEVPTVKKITAEFCTSTELPSLKAWTVRRLLHDIGFEHDKRERNSRLIEREDIVAWQQKYLHEIARHRQDGRKIFYLDETWVTAGHTVSRVWVDTTVASSHDAFMRAAVPTSTLTWTRKGGGGASGTEHGRLRRRALPDFQQPLRLEQGAPALAVATTQPRAKMAWQIKIRNAPTPTPWGNEYRWQAQQTFHQQSRLGCMDRQVIFLGFRLLYKRLYKPPCEERSQAWLTCFVPQPSTRTTQDHLQSPLFPDLWRRYHLTAEDGPIMRAPFKTRPIKERYCYNSAGQSHFGHQCHMKKRGNPGTPYMISYDDPHESQHQSRQNSNRKEARTAASGGTAKTRRQEDNQGNDLTTIRITSTKATMADTTTNLPRKRTRNRTYSGKSIRRSNDTYRLEDIPGHQRTQHFYTSTAPVDKLKRLNTFDVDVEETSMLAPSQKKTTDPKLAPPPAWRTVLFAGQAYLPDVY</sequence>
<name>A0AC60Q2R6_IXOPE</name>
<keyword evidence="2" id="KW-1185">Reference proteome</keyword>
<gene>
    <name evidence="1" type="ORF">HPB47_025167</name>
</gene>
<dbReference type="EMBL" id="JABSTQ010009589">
    <property type="protein sequence ID" value="KAG0427805.1"/>
    <property type="molecule type" value="Genomic_DNA"/>
</dbReference>
<comment type="caution">
    <text evidence="1">The sequence shown here is derived from an EMBL/GenBank/DDBJ whole genome shotgun (WGS) entry which is preliminary data.</text>
</comment>
<evidence type="ECO:0000313" key="1">
    <source>
        <dbReference type="EMBL" id="KAG0427805.1"/>
    </source>
</evidence>
<organism evidence="1 2">
    <name type="scientific">Ixodes persulcatus</name>
    <name type="common">Taiga tick</name>
    <dbReference type="NCBI Taxonomy" id="34615"/>
    <lineage>
        <taxon>Eukaryota</taxon>
        <taxon>Metazoa</taxon>
        <taxon>Ecdysozoa</taxon>
        <taxon>Arthropoda</taxon>
        <taxon>Chelicerata</taxon>
        <taxon>Arachnida</taxon>
        <taxon>Acari</taxon>
        <taxon>Parasitiformes</taxon>
        <taxon>Ixodida</taxon>
        <taxon>Ixodoidea</taxon>
        <taxon>Ixodidae</taxon>
        <taxon>Ixodinae</taxon>
        <taxon>Ixodes</taxon>
    </lineage>
</organism>